<dbReference type="InterPro" id="IPR050557">
    <property type="entry name" value="RTX_toxin/Mannuronan_C5-epim"/>
</dbReference>
<organism evidence="4 5">
    <name type="scientific">Zobellella endophytica</name>
    <dbReference type="NCBI Taxonomy" id="2116700"/>
    <lineage>
        <taxon>Bacteria</taxon>
        <taxon>Pseudomonadati</taxon>
        <taxon>Pseudomonadota</taxon>
        <taxon>Gammaproteobacteria</taxon>
        <taxon>Aeromonadales</taxon>
        <taxon>Aeromonadaceae</taxon>
        <taxon>Zobellella</taxon>
    </lineage>
</organism>
<evidence type="ECO:0000256" key="1">
    <source>
        <dbReference type="ARBA" id="ARBA00004613"/>
    </source>
</evidence>
<dbReference type="InterPro" id="IPR011049">
    <property type="entry name" value="Serralysin-like_metalloprot_C"/>
</dbReference>
<dbReference type="AlphaFoldDB" id="A0A2P7RCX0"/>
<accession>A0A2P7RCX0</accession>
<dbReference type="PRINTS" id="PR00313">
    <property type="entry name" value="CABNDNGRPT"/>
</dbReference>
<name>A0A2P7RCX0_9GAMM</name>
<comment type="subcellular location">
    <subcellularLocation>
        <location evidence="1">Secreted</location>
    </subcellularLocation>
</comment>
<dbReference type="Gene3D" id="2.150.10.10">
    <property type="entry name" value="Serralysin-like metalloprotease, C-terminal"/>
    <property type="match status" value="5"/>
</dbReference>
<dbReference type="Pfam" id="PF00353">
    <property type="entry name" value="HemolysinCabind"/>
    <property type="match status" value="7"/>
</dbReference>
<comment type="caution">
    <text evidence="4">The sequence shown here is derived from an EMBL/GenBank/DDBJ whole genome shotgun (WGS) entry which is preliminary data.</text>
</comment>
<dbReference type="SUPFAM" id="SSF51120">
    <property type="entry name" value="beta-Roll"/>
    <property type="match status" value="4"/>
</dbReference>
<evidence type="ECO:0000256" key="2">
    <source>
        <dbReference type="ARBA" id="ARBA00022525"/>
    </source>
</evidence>
<dbReference type="Proteomes" id="UP000240243">
    <property type="component" value="Unassembled WGS sequence"/>
</dbReference>
<dbReference type="PANTHER" id="PTHR38340:SF1">
    <property type="entry name" value="S-LAYER PROTEIN"/>
    <property type="match status" value="1"/>
</dbReference>
<keyword evidence="3" id="KW-0106">Calcium</keyword>
<dbReference type="PANTHER" id="PTHR38340">
    <property type="entry name" value="S-LAYER PROTEIN"/>
    <property type="match status" value="1"/>
</dbReference>
<proteinExistence type="predicted"/>
<protein>
    <submittedName>
        <fullName evidence="4">Type I secretion protein</fullName>
    </submittedName>
</protein>
<dbReference type="GO" id="GO:0005576">
    <property type="term" value="C:extracellular region"/>
    <property type="evidence" value="ECO:0007669"/>
    <property type="project" value="UniProtKB-SubCell"/>
</dbReference>
<gene>
    <name evidence="4" type="ORF">C7H85_04440</name>
</gene>
<dbReference type="InterPro" id="IPR018511">
    <property type="entry name" value="Hemolysin-typ_Ca-bd_CS"/>
</dbReference>
<evidence type="ECO:0000313" key="4">
    <source>
        <dbReference type="EMBL" id="PSJ48043.1"/>
    </source>
</evidence>
<dbReference type="GO" id="GO:0005509">
    <property type="term" value="F:calcium ion binding"/>
    <property type="evidence" value="ECO:0007669"/>
    <property type="project" value="InterPro"/>
</dbReference>
<keyword evidence="5" id="KW-1185">Reference proteome</keyword>
<dbReference type="EMBL" id="PXYG01000001">
    <property type="protein sequence ID" value="PSJ48043.1"/>
    <property type="molecule type" value="Genomic_DNA"/>
</dbReference>
<keyword evidence="2" id="KW-0964">Secreted</keyword>
<dbReference type="PROSITE" id="PS00330">
    <property type="entry name" value="HEMOLYSIN_CALCIUM"/>
    <property type="match status" value="10"/>
</dbReference>
<evidence type="ECO:0000313" key="5">
    <source>
        <dbReference type="Proteomes" id="UP000240243"/>
    </source>
</evidence>
<dbReference type="InterPro" id="IPR001343">
    <property type="entry name" value="Hemolysn_Ca-bd"/>
</dbReference>
<evidence type="ECO:0000256" key="3">
    <source>
        <dbReference type="ARBA" id="ARBA00022837"/>
    </source>
</evidence>
<reference evidence="4 5" key="1">
    <citation type="submission" date="2018-03" db="EMBL/GenBank/DDBJ databases">
        <title>The draft genome of Zobellella sp. 59N8.</title>
        <authorList>
            <person name="Liu L."/>
            <person name="Li L."/>
            <person name="Zhang X."/>
            <person name="Liang L."/>
            <person name="Wang T."/>
        </authorList>
    </citation>
    <scope>NUCLEOTIDE SEQUENCE [LARGE SCALE GENOMIC DNA]</scope>
    <source>
        <strain evidence="4 5">59N8</strain>
    </source>
</reference>
<sequence>MILTGNDHIDATGNGLNNMLVSNQGDNVLDGRGGNDTVSYENSRSAVSVSLADSFPQFTGDGFDTLIAMENLRGSVFNDTLTGDAGNNTLNGLSGADTMAGGAGHDLYMLDHIDDTVIEQVGEGIDTVHALLGYSLAEHVENLVLTGQDAVDGTGNGLNNRLTGNGAANRLNGGAGRDTLTGNGGNDVLLGGTGNDTLVGGAGNDTLNGGMGADTLRGGIGRDTYWVDNPNDRVAELAGQGIDLVRATITHTLASNVENLVLAGNRAINGNGNALANRLTGNGAANRLAGGAGNDTLVGNSGNDVLLGGAGNDTLVGGAGQDTLNGGMGADTLRGGTGNDVYQADNVNDRVVELAGQGIDLVRATITHTLAGNVENLVLAGNRAINGNGNALANRLTGNGAANRLNGGAGNDNLTGLAGNDVLLGGAGSDALSGGLGHDSLNGGAGSDMLVGGLGRDILAGGLGADRFRFSRPAEGDDTISDFTSGVDTIQVVSRNFAGMATGRLAPSRLIADGTTAASGNAVFLYNQDSGVLSFDSDGNSGAAAVHIATLTGRKQLLASDIQVISG</sequence>